<evidence type="ECO:0000313" key="4">
    <source>
        <dbReference type="Proteomes" id="UP001187471"/>
    </source>
</evidence>
<feature type="transmembrane region" description="Helical" evidence="1">
    <location>
        <begin position="59"/>
        <end position="78"/>
    </location>
</feature>
<evidence type="ECO:0000313" key="3">
    <source>
        <dbReference type="EMBL" id="KAK2969197.1"/>
    </source>
</evidence>
<name>A0AA88UBK3_9ASTE</name>
<organism evidence="3 4">
    <name type="scientific">Escallonia rubra</name>
    <dbReference type="NCBI Taxonomy" id="112253"/>
    <lineage>
        <taxon>Eukaryota</taxon>
        <taxon>Viridiplantae</taxon>
        <taxon>Streptophyta</taxon>
        <taxon>Embryophyta</taxon>
        <taxon>Tracheophyta</taxon>
        <taxon>Spermatophyta</taxon>
        <taxon>Magnoliopsida</taxon>
        <taxon>eudicotyledons</taxon>
        <taxon>Gunneridae</taxon>
        <taxon>Pentapetalae</taxon>
        <taxon>asterids</taxon>
        <taxon>campanulids</taxon>
        <taxon>Escalloniales</taxon>
        <taxon>Escalloniaceae</taxon>
        <taxon>Escallonia</taxon>
    </lineage>
</organism>
<reference evidence="3" key="1">
    <citation type="submission" date="2022-12" db="EMBL/GenBank/DDBJ databases">
        <title>Draft genome assemblies for two species of Escallonia (Escalloniales).</title>
        <authorList>
            <person name="Chanderbali A."/>
            <person name="Dervinis C."/>
            <person name="Anghel I."/>
            <person name="Soltis D."/>
            <person name="Soltis P."/>
            <person name="Zapata F."/>
        </authorList>
    </citation>
    <scope>NUCLEOTIDE SEQUENCE</scope>
    <source>
        <strain evidence="3">UCBG92.1500</strain>
        <tissue evidence="3">Leaf</tissue>
    </source>
</reference>
<protein>
    <recommendedName>
        <fullName evidence="2">NAD(P)H-quinone oxidoreductase subunit 2 N-terminal domain-containing protein</fullName>
    </recommendedName>
</protein>
<dbReference type="Proteomes" id="UP001187471">
    <property type="component" value="Unassembled WGS sequence"/>
</dbReference>
<evidence type="ECO:0000259" key="2">
    <source>
        <dbReference type="Pfam" id="PF19530"/>
    </source>
</evidence>
<gene>
    <name evidence="3" type="ORF">RJ640_024528</name>
</gene>
<keyword evidence="1" id="KW-0812">Transmembrane</keyword>
<sequence length="200" mass="23825">MIWHVQNENFILNSTRIFMEVFHLLLFDGSLTFLKCILIFGLILFLMIDSTIDKKDIPWLYFISSTSLIMSIKALLFRCKEEPMISFSKNFQINNFNKIFQFLILQCSTLCIPLSVEYIECTEMARINNYSRRNIRRFLIPQRRKHFFTLSYTRGFRLEKKMLHTNGFGSITMGSNAQDLFNSNFAFRFLLYKSKQKLKI</sequence>
<dbReference type="EMBL" id="JAVXUO010002838">
    <property type="protein sequence ID" value="KAK2969197.1"/>
    <property type="molecule type" value="Genomic_DNA"/>
</dbReference>
<keyword evidence="1" id="KW-0472">Membrane</keyword>
<dbReference type="PANTHER" id="PTHR45564:SF1">
    <property type="entry name" value="NAD(P)H-QUINONE OXIDOREDUCTASE SUBUNIT 2"/>
    <property type="match status" value="1"/>
</dbReference>
<dbReference type="InterPro" id="IPR045693">
    <property type="entry name" value="Ndh2_N"/>
</dbReference>
<evidence type="ECO:0000256" key="1">
    <source>
        <dbReference type="SAM" id="Phobius"/>
    </source>
</evidence>
<keyword evidence="1" id="KW-1133">Transmembrane helix</keyword>
<dbReference type="AlphaFoldDB" id="A0AA88UBK3"/>
<dbReference type="PANTHER" id="PTHR45564">
    <property type="entry name" value="NAD(P)H-QUINONE OXIDOREDUCTASE SUBUNIT 2 B, CHLOROPLASTIC"/>
    <property type="match status" value="1"/>
</dbReference>
<keyword evidence="4" id="KW-1185">Reference proteome</keyword>
<feature type="domain" description="NAD(P)H-quinone oxidoreductase subunit 2 N-terminal" evidence="2">
    <location>
        <begin position="18"/>
        <end position="117"/>
    </location>
</feature>
<proteinExistence type="predicted"/>
<feature type="transmembrane region" description="Helical" evidence="1">
    <location>
        <begin position="21"/>
        <end position="47"/>
    </location>
</feature>
<dbReference type="Pfam" id="PF19530">
    <property type="entry name" value="Ndh2_N"/>
    <property type="match status" value="1"/>
</dbReference>
<comment type="caution">
    <text evidence="3">The sequence shown here is derived from an EMBL/GenBank/DDBJ whole genome shotgun (WGS) entry which is preliminary data.</text>
</comment>
<accession>A0AA88UBK3</accession>